<dbReference type="PANTHER" id="PTHR18964:SF149">
    <property type="entry name" value="BIFUNCTIONAL UDP-N-ACETYLGLUCOSAMINE 2-EPIMERASE_N-ACETYLMANNOSAMINE KINASE"/>
    <property type="match status" value="1"/>
</dbReference>
<protein>
    <submittedName>
        <fullName evidence="2">Glucokinase</fullName>
        <ecNumber evidence="2">2.7.1.2</ecNumber>
    </submittedName>
</protein>
<dbReference type="Proteomes" id="UP000542813">
    <property type="component" value="Unassembled WGS sequence"/>
</dbReference>
<comment type="caution">
    <text evidence="2">The sequence shown here is derived from an EMBL/GenBank/DDBJ whole genome shotgun (WGS) entry which is preliminary data.</text>
</comment>
<name>A0A7W9GKW0_9ACTN</name>
<dbReference type="EMBL" id="JACHMM010000001">
    <property type="protein sequence ID" value="MBB5785703.1"/>
    <property type="molecule type" value="Genomic_DNA"/>
</dbReference>
<dbReference type="Gene3D" id="3.30.420.40">
    <property type="match status" value="2"/>
</dbReference>
<proteinExistence type="inferred from homology"/>
<comment type="similarity">
    <text evidence="1">Belongs to the ROK (NagC/XylR) family.</text>
</comment>
<gene>
    <name evidence="2" type="ORF">HD601_000278</name>
</gene>
<dbReference type="InterPro" id="IPR000600">
    <property type="entry name" value="ROK"/>
</dbReference>
<accession>A0A7W9GKW0</accession>
<reference evidence="2 3" key="1">
    <citation type="submission" date="2020-08" db="EMBL/GenBank/DDBJ databases">
        <title>Sequencing the genomes of 1000 actinobacteria strains.</title>
        <authorList>
            <person name="Klenk H.-P."/>
        </authorList>
    </citation>
    <scope>NUCLEOTIDE SEQUENCE [LARGE SCALE GENOMIC DNA]</scope>
    <source>
        <strain evidence="2 3">DSM 102122</strain>
    </source>
</reference>
<dbReference type="GO" id="GO:0004340">
    <property type="term" value="F:glucokinase activity"/>
    <property type="evidence" value="ECO:0007669"/>
    <property type="project" value="UniProtKB-EC"/>
</dbReference>
<keyword evidence="2" id="KW-0418">Kinase</keyword>
<evidence type="ECO:0000313" key="2">
    <source>
        <dbReference type="EMBL" id="MBB5785703.1"/>
    </source>
</evidence>
<dbReference type="RefSeq" id="WP_221440455.1">
    <property type="nucleotide sequence ID" value="NZ_JACHMM010000001.1"/>
</dbReference>
<evidence type="ECO:0000256" key="1">
    <source>
        <dbReference type="ARBA" id="ARBA00006479"/>
    </source>
</evidence>
<dbReference type="Pfam" id="PF00480">
    <property type="entry name" value="ROK"/>
    <property type="match status" value="1"/>
</dbReference>
<dbReference type="AlphaFoldDB" id="A0A7W9GKW0"/>
<keyword evidence="2" id="KW-0808">Transferase</keyword>
<dbReference type="PANTHER" id="PTHR18964">
    <property type="entry name" value="ROK (REPRESSOR, ORF, KINASE) FAMILY"/>
    <property type="match status" value="1"/>
</dbReference>
<organism evidence="2 3">
    <name type="scientific">Jiangella mangrovi</name>
    <dbReference type="NCBI Taxonomy" id="1524084"/>
    <lineage>
        <taxon>Bacteria</taxon>
        <taxon>Bacillati</taxon>
        <taxon>Actinomycetota</taxon>
        <taxon>Actinomycetes</taxon>
        <taxon>Jiangellales</taxon>
        <taxon>Jiangellaceae</taxon>
        <taxon>Jiangella</taxon>
    </lineage>
</organism>
<sequence>MTAGTVIALDVGGTVMKGAVFDRAMNVLAETSRPTLRDRGPDAVVKSVLTALEELAAHPRARTAAAAGLVVPGMVDAQTGTALWSENLGWTDVPFTELAVARTGLPVAFGHDVRVAALAESRLGAARDRDDVVFLAIGTGIGAALIVDGNLLEAGGYAGEIGHVRVAGSEPCACGGHGCLETVASAAAIARRYGERSGRVADGAAEVLARARGGDPVARAVWQEAVEYLAQALAIGSSLVGPELVVVGGGLSLAGDDLLVPLARRLDELLTLQRQPSLAPAALGDRAACLGAGLLAWELA</sequence>
<dbReference type="InterPro" id="IPR043129">
    <property type="entry name" value="ATPase_NBD"/>
</dbReference>
<keyword evidence="3" id="KW-1185">Reference proteome</keyword>
<dbReference type="EC" id="2.7.1.2" evidence="2"/>
<dbReference type="SUPFAM" id="SSF53067">
    <property type="entry name" value="Actin-like ATPase domain"/>
    <property type="match status" value="1"/>
</dbReference>
<evidence type="ECO:0000313" key="3">
    <source>
        <dbReference type="Proteomes" id="UP000542813"/>
    </source>
</evidence>